<evidence type="ECO:0000313" key="2">
    <source>
        <dbReference type="Proteomes" id="UP000076962"/>
    </source>
</evidence>
<dbReference type="SUPFAM" id="SSF49785">
    <property type="entry name" value="Galactose-binding domain-like"/>
    <property type="match status" value="1"/>
</dbReference>
<accession>A0A176S146</accession>
<dbReference type="AlphaFoldDB" id="A0A176S146"/>
<dbReference type="InterPro" id="IPR008979">
    <property type="entry name" value="Galactose-bd-like_sf"/>
</dbReference>
<sequence length="259" mass="29003">HLGLERISGEVSFNDMTIDILRAPRGETFFSTGFEGPHQSPISGVVGSQYGDIGFSNESHTGNYSLFVHKSNTSVATMGSISMPVKGIEGHTLYLSGWIKAENISRPTSYHGIKFMAKIIPSSGDPIYAQPKIPIDEQNPSFDWKKFSVPFLIPDDVKYLNIQMGLQGVSGTVWFDDVKITIGREPFKPLPAVPEDTPIYTGHSQPRLRGAHINPYIYLLPDAEQEYIRTLKEEWNANLIRYSFHIIDPKERMFSIPAS</sequence>
<gene>
    <name evidence="1" type="ORF">THIOM_002561</name>
</gene>
<feature type="non-terminal residue" evidence="1">
    <location>
        <position position="1"/>
    </location>
</feature>
<proteinExistence type="predicted"/>
<reference evidence="1 2" key="1">
    <citation type="submission" date="2016-05" db="EMBL/GenBank/DDBJ databases">
        <title>Single-cell genome of chain-forming Candidatus Thiomargarita nelsonii and comparison to other large sulfur-oxidizing bacteria.</title>
        <authorList>
            <person name="Winkel M."/>
            <person name="Salman V."/>
            <person name="Woyke T."/>
            <person name="Schulz-Vogt H."/>
            <person name="Richter M."/>
            <person name="Flood B."/>
            <person name="Bailey J."/>
            <person name="Amann R."/>
            <person name="Mussmann M."/>
        </authorList>
    </citation>
    <scope>NUCLEOTIDE SEQUENCE [LARGE SCALE GENOMIC DNA]</scope>
    <source>
        <strain evidence="1 2">THI036</strain>
    </source>
</reference>
<protein>
    <submittedName>
        <fullName evidence="1">Uncharacterized protein</fullName>
    </submittedName>
</protein>
<name>A0A176S146_9GAMM</name>
<evidence type="ECO:0000313" key="1">
    <source>
        <dbReference type="EMBL" id="OAD21666.1"/>
    </source>
</evidence>
<feature type="non-terminal residue" evidence="1">
    <location>
        <position position="259"/>
    </location>
</feature>
<dbReference type="EMBL" id="LUTY01001475">
    <property type="protein sequence ID" value="OAD21666.1"/>
    <property type="molecule type" value="Genomic_DNA"/>
</dbReference>
<comment type="caution">
    <text evidence="1">The sequence shown here is derived from an EMBL/GenBank/DDBJ whole genome shotgun (WGS) entry which is preliminary data.</text>
</comment>
<keyword evidence="2" id="KW-1185">Reference proteome</keyword>
<dbReference type="Gene3D" id="2.60.120.260">
    <property type="entry name" value="Galactose-binding domain-like"/>
    <property type="match status" value="1"/>
</dbReference>
<organism evidence="1 2">
    <name type="scientific">Candidatus Thiomargarita nelsonii</name>
    <dbReference type="NCBI Taxonomy" id="1003181"/>
    <lineage>
        <taxon>Bacteria</taxon>
        <taxon>Pseudomonadati</taxon>
        <taxon>Pseudomonadota</taxon>
        <taxon>Gammaproteobacteria</taxon>
        <taxon>Thiotrichales</taxon>
        <taxon>Thiotrichaceae</taxon>
        <taxon>Thiomargarita</taxon>
    </lineage>
</organism>
<dbReference type="Proteomes" id="UP000076962">
    <property type="component" value="Unassembled WGS sequence"/>
</dbReference>